<dbReference type="FunFam" id="1.10.287.70:FF:000060">
    <property type="entry name" value="Sodium leak channel non-selective protein"/>
    <property type="match status" value="1"/>
</dbReference>
<keyword evidence="5 23" id="KW-0812">Transmembrane</keyword>
<feature type="transmembrane region" description="Helical" evidence="23">
    <location>
        <begin position="789"/>
        <end position="807"/>
    </location>
</feature>
<feature type="transmembrane region" description="Helical" evidence="23">
    <location>
        <begin position="750"/>
        <end position="768"/>
    </location>
</feature>
<evidence type="ECO:0000256" key="2">
    <source>
        <dbReference type="ARBA" id="ARBA00022448"/>
    </source>
</evidence>
<dbReference type="Proteomes" id="UP000479190">
    <property type="component" value="Unassembled WGS sequence"/>
</dbReference>
<reference evidence="25 26" key="1">
    <citation type="submission" date="2020-02" db="EMBL/GenBank/DDBJ databases">
        <authorList>
            <person name="Ferguson B K."/>
        </authorList>
    </citation>
    <scope>NUCLEOTIDE SEQUENCE [LARGE SCALE GENOMIC DNA]</scope>
</reference>
<dbReference type="GO" id="GO:0032224">
    <property type="term" value="P:positive regulation of synaptic transmission, cholinergic"/>
    <property type="evidence" value="ECO:0007669"/>
    <property type="project" value="TreeGrafter"/>
</dbReference>
<protein>
    <recommendedName>
        <fullName evidence="19">Sodium leak channel NALCN</fullName>
    </recommendedName>
    <alternativeName>
        <fullName evidence="20">Sodium leak channel non-selective protein</fullName>
    </alternativeName>
    <alternativeName>
        <fullName evidence="21">Voltage gated channel-like protein 1</fullName>
    </alternativeName>
</protein>
<keyword evidence="8 23" id="KW-1133">Transmembrane helix</keyword>
<accession>A0A6H5IUA3</accession>
<sequence length="1561" mass="180489">MLGRKQSLKGEPILADYGPEESLNENADIEWVNKLWVRRCMRACALVSLASVCLNTPKTFEKVPSLQYITFVSDLVVTFLFTAEMIAKMHIRGILKSDKSYLKDHWCQFDASMVFFLWISVILQMFEMLGIMLKFSYASILRAPRPLIMIRFLRVFLKFSMPKARINQIFKRSSQQIYNVTLFFLFFMSLYGLLGVQFFGELTNHCVLNTTDPRQITINSLAIPDTFCSLDPESGYQCPEGMKCLKLQLSKYIMGFNGFDEFATSIFTVYQAASQEGWVFIMYRAIDSLPAWRAILYFSTMIFFLAWLVKNVFIAVITETFNEIRVQFQQMWGVRGAISNSTASQMLTGDETTGWKLITLSENKHGGLASPLCHAILRSPQFRMVVMCAILANGLITATMNFKHDERPRHTFYDKYYYAEIVFTILLDLESLFKICCLGFKSYWKHSIHKFELLLAIGTSVHILPFFYLSGFTYFQIVLSLFVAVILDNLELDEDIKKLKQLKFREQSAEIKETLPFRLRIFEKFPDSPQMTCLHKVPSDFNLPKVRESFMRQFVYEVEDEENENTKKVNETFDSKMVYRKQRPLQILNKPPKVRVVETNFKKAAVNYIINDSNNQRLLLGDSAMIPVPGKGLLKPQGTVNSSKQLRIDQKKNQREEDLRENHPFFDTPLFVVPRESRFRKICQLLVYARYDARLKDPLTGKERKVQYKSLHNFLGLVTYLDWVMICATTFSCISMMFETPNYRVMEVPALQIAEFGFVIFMSIELALKILADGLFFTPKAYIKDVASILDVFIYVVSLVFLCWMPKSVEPNSGAQLLMILRCVRPLRIFTLVPHMRKVVYELCRGFKEILLVSILLILLMFVFASYGVQLYGGRLARCNDPTILKREECVGVFMRRVFVTKMKLQPGPNESYPSILVPRVWANPRRFNFDNIGDAILTLFEVLSFKGWLDVRDVLNKALGPIHGIYIHIYIFLGCMIGLTLFVGVVIANYSENKGTALLTVDQRRWCDLKKRLKIAQPLHLPPRPDGKKFRAFIYDITQNIYFKRFIAIIVLTNSALLCVSWRDGEDYTKPLATVSTLLTLIFLTEVIMKNIAFTPRGYWQSRRNRYDLLVTVVGVIWIVIHGTMQNDLSYVIGFMVVILRFFTITGKHTTLKMLMLTVGVSVCKSFFIIFGMFLLVFFYALAGTILFGTVKYGEGIGRRANFESPVTGVAMLFRIVTGEDWNKIMHDCMIQPPYCTPAANYWETDCGNFHASLIYFCTFYVIITYIVLNLLVAIIMENFSLFYSNEEDALLSYADIRNFQNTWNIVDIHQRGVIPVRRVKFILRLLKGRLETDPQKDRLLFKYMCYELERLHNGEDVTFHDVINMLSYRSVDIRKALQLEELLAREEFEYIIEEEVAKQTIRTWLEGCLKKIRATGDSEGLRHRSKKMIGLPRSDSIGSSSGRKYLAPTLSDPASIRSDKEKIAASKKRNNRPTRKFDQIIFFIFACANLLIEMIPEFSATTIKNNLPHLTEASEQFRFQRENLSAKTSPPKASNVMHEVQDWWREQLAYSSESSDGEH</sequence>
<evidence type="ECO:0000256" key="5">
    <source>
        <dbReference type="ARBA" id="ARBA00022692"/>
    </source>
</evidence>
<evidence type="ECO:0000256" key="20">
    <source>
        <dbReference type="ARBA" id="ARBA00081688"/>
    </source>
</evidence>
<evidence type="ECO:0000256" key="13">
    <source>
        <dbReference type="ARBA" id="ARBA00023157"/>
    </source>
</evidence>
<feature type="transmembrane region" description="Helical" evidence="23">
    <location>
        <begin position="384"/>
        <end position="404"/>
    </location>
</feature>
<feature type="transmembrane region" description="Helical" evidence="23">
    <location>
        <begin position="416"/>
        <end position="439"/>
    </location>
</feature>
<feature type="transmembrane region" description="Helical" evidence="23">
    <location>
        <begin position="177"/>
        <end position="199"/>
    </location>
</feature>
<keyword evidence="11" id="KW-0406">Ion transport</keyword>
<keyword evidence="6" id="KW-0677">Repeat</keyword>
<proteinExistence type="inferred from homology"/>
<evidence type="ECO:0000256" key="17">
    <source>
        <dbReference type="ARBA" id="ARBA00036239"/>
    </source>
</evidence>
<evidence type="ECO:0000256" key="18">
    <source>
        <dbReference type="ARBA" id="ARBA00061650"/>
    </source>
</evidence>
<keyword evidence="14" id="KW-0325">Glycoprotein</keyword>
<evidence type="ECO:0000256" key="7">
    <source>
        <dbReference type="ARBA" id="ARBA00022882"/>
    </source>
</evidence>
<evidence type="ECO:0000256" key="16">
    <source>
        <dbReference type="ARBA" id="ARBA00023303"/>
    </source>
</evidence>
<dbReference type="Gene3D" id="1.20.120.350">
    <property type="entry name" value="Voltage-gated potassium channels. Chain C"/>
    <property type="match status" value="4"/>
</dbReference>
<dbReference type="OrthoDB" id="10069766at2759"/>
<keyword evidence="15" id="KW-0739">Sodium transport</keyword>
<evidence type="ECO:0000256" key="9">
    <source>
        <dbReference type="ARBA" id="ARBA00023053"/>
    </source>
</evidence>
<keyword evidence="16" id="KW-0407">Ion channel</keyword>
<dbReference type="GO" id="GO:0005272">
    <property type="term" value="F:sodium channel activity"/>
    <property type="evidence" value="ECO:0007669"/>
    <property type="project" value="UniProtKB-KW"/>
</dbReference>
<evidence type="ECO:0000256" key="21">
    <source>
        <dbReference type="ARBA" id="ARBA00082498"/>
    </source>
</evidence>
<dbReference type="FunFam" id="1.10.238.10:FF:000080">
    <property type="entry name" value="Sodium leak channel non-selective protein"/>
    <property type="match status" value="1"/>
</dbReference>
<dbReference type="PANTHER" id="PTHR46141:SF1">
    <property type="entry name" value="SODIUM LEAK CHANNEL NALCN"/>
    <property type="match status" value="1"/>
</dbReference>
<gene>
    <name evidence="25" type="ORF">TBRA_LOCUS12653</name>
</gene>
<evidence type="ECO:0000256" key="19">
    <source>
        <dbReference type="ARBA" id="ARBA00074738"/>
    </source>
</evidence>
<keyword evidence="2" id="KW-0813">Transport</keyword>
<dbReference type="Pfam" id="PF00520">
    <property type="entry name" value="Ion_trans"/>
    <property type="match status" value="3"/>
</dbReference>
<feature type="transmembrane region" description="Helical" evidence="23">
    <location>
        <begin position="1130"/>
        <end position="1147"/>
    </location>
</feature>
<feature type="transmembrane region" description="Helical" evidence="23">
    <location>
        <begin position="1255"/>
        <end position="1277"/>
    </location>
</feature>
<keyword evidence="26" id="KW-1185">Reference proteome</keyword>
<keyword evidence="13" id="KW-1015">Disulfide bond</keyword>
<evidence type="ECO:0000256" key="1">
    <source>
        <dbReference type="ARBA" id="ARBA00004651"/>
    </source>
</evidence>
<feature type="transmembrane region" description="Helical" evidence="23">
    <location>
        <begin position="714"/>
        <end position="738"/>
    </location>
</feature>
<feature type="transmembrane region" description="Helical" evidence="23">
    <location>
        <begin position="66"/>
        <end position="87"/>
    </location>
</feature>
<feature type="domain" description="Ion transport" evidence="24">
    <location>
        <begin position="42"/>
        <end position="327"/>
    </location>
</feature>
<keyword evidence="9" id="KW-0915">Sodium</keyword>
<evidence type="ECO:0000256" key="6">
    <source>
        <dbReference type="ARBA" id="ARBA00022737"/>
    </source>
</evidence>
<keyword evidence="12 23" id="KW-0472">Membrane</keyword>
<keyword evidence="10" id="KW-0175">Coiled coil</keyword>
<feature type="transmembrane region" description="Helical" evidence="23">
    <location>
        <begin position="966"/>
        <end position="989"/>
    </location>
</feature>
<dbReference type="FunFam" id="1.10.287.70:FF:000061">
    <property type="entry name" value="Sodium leak channel non-selective protein"/>
    <property type="match status" value="1"/>
</dbReference>
<evidence type="ECO:0000256" key="11">
    <source>
        <dbReference type="ARBA" id="ARBA00023065"/>
    </source>
</evidence>
<organism evidence="25 26">
    <name type="scientific">Trichogramma brassicae</name>
    <dbReference type="NCBI Taxonomy" id="86971"/>
    <lineage>
        <taxon>Eukaryota</taxon>
        <taxon>Metazoa</taxon>
        <taxon>Ecdysozoa</taxon>
        <taxon>Arthropoda</taxon>
        <taxon>Hexapoda</taxon>
        <taxon>Insecta</taxon>
        <taxon>Pterygota</taxon>
        <taxon>Neoptera</taxon>
        <taxon>Endopterygota</taxon>
        <taxon>Hymenoptera</taxon>
        <taxon>Apocrita</taxon>
        <taxon>Proctotrupomorpha</taxon>
        <taxon>Chalcidoidea</taxon>
        <taxon>Trichogrammatidae</taxon>
        <taxon>Trichogramma</taxon>
    </lineage>
</organism>
<dbReference type="Gene3D" id="1.10.238.10">
    <property type="entry name" value="EF-hand"/>
    <property type="match status" value="1"/>
</dbReference>
<evidence type="ECO:0000256" key="12">
    <source>
        <dbReference type="ARBA" id="ARBA00023136"/>
    </source>
</evidence>
<dbReference type="InterPro" id="IPR028823">
    <property type="entry name" value="NALCN"/>
</dbReference>
<evidence type="ECO:0000256" key="22">
    <source>
        <dbReference type="SAM" id="MobiDB-lite"/>
    </source>
</evidence>
<dbReference type="FunFam" id="1.20.120.350:FF:000034">
    <property type="entry name" value="Sodium leak channel non-selective protein"/>
    <property type="match status" value="1"/>
</dbReference>
<evidence type="ECO:0000256" key="23">
    <source>
        <dbReference type="SAM" id="Phobius"/>
    </source>
</evidence>
<dbReference type="Gene3D" id="1.10.287.70">
    <property type="match status" value="3"/>
</dbReference>
<dbReference type="GO" id="GO:0034702">
    <property type="term" value="C:monoatomic ion channel complex"/>
    <property type="evidence" value="ECO:0007669"/>
    <property type="project" value="UniProtKB-KW"/>
</dbReference>
<dbReference type="GO" id="GO:0005886">
    <property type="term" value="C:plasma membrane"/>
    <property type="evidence" value="ECO:0007669"/>
    <property type="project" value="UniProtKB-SubCell"/>
</dbReference>
<feature type="transmembrane region" description="Helical" evidence="23">
    <location>
        <begin position="1107"/>
        <end position="1124"/>
    </location>
</feature>
<feature type="transmembrane region" description="Helical" evidence="23">
    <location>
        <begin position="1047"/>
        <end position="1064"/>
    </location>
</feature>
<feature type="transmembrane region" description="Helical" evidence="23">
    <location>
        <begin position="1479"/>
        <end position="1497"/>
    </location>
</feature>
<evidence type="ECO:0000256" key="4">
    <source>
        <dbReference type="ARBA" id="ARBA00022475"/>
    </source>
</evidence>
<feature type="domain" description="Ion transport" evidence="24">
    <location>
        <begin position="1043"/>
        <end position="1288"/>
    </location>
</feature>
<feature type="region of interest" description="Disordered" evidence="22">
    <location>
        <begin position="1433"/>
        <end position="1452"/>
    </location>
</feature>
<name>A0A6H5IUA3_9HYME</name>
<keyword evidence="4" id="KW-1003">Cell membrane</keyword>
<feature type="transmembrane region" description="Helical" evidence="23">
    <location>
        <begin position="451"/>
        <end position="468"/>
    </location>
</feature>
<dbReference type="EMBL" id="CADCXV010001078">
    <property type="protein sequence ID" value="CAB0040963.1"/>
    <property type="molecule type" value="Genomic_DNA"/>
</dbReference>
<evidence type="ECO:0000256" key="8">
    <source>
        <dbReference type="ARBA" id="ARBA00022989"/>
    </source>
</evidence>
<evidence type="ECO:0000256" key="3">
    <source>
        <dbReference type="ARBA" id="ARBA00022461"/>
    </source>
</evidence>
<feature type="transmembrane region" description="Helical" evidence="23">
    <location>
        <begin position="850"/>
        <end position="869"/>
    </location>
</feature>
<comment type="catalytic activity">
    <reaction evidence="17">
        <text>Na(+)(in) = Na(+)(out)</text>
        <dbReference type="Rhea" id="RHEA:34963"/>
        <dbReference type="ChEBI" id="CHEBI:29101"/>
    </reaction>
</comment>
<dbReference type="InterPro" id="IPR027359">
    <property type="entry name" value="Volt_channel_dom_sf"/>
</dbReference>
<evidence type="ECO:0000256" key="14">
    <source>
        <dbReference type="ARBA" id="ARBA00023180"/>
    </source>
</evidence>
<dbReference type="InterPro" id="IPR005821">
    <property type="entry name" value="Ion_trans_dom"/>
</dbReference>
<evidence type="ECO:0000259" key="24">
    <source>
        <dbReference type="Pfam" id="PF00520"/>
    </source>
</evidence>
<dbReference type="GO" id="GO:0032230">
    <property type="term" value="P:positive regulation of synaptic transmission, GABAergic"/>
    <property type="evidence" value="ECO:0007669"/>
    <property type="project" value="TreeGrafter"/>
</dbReference>
<feature type="domain" description="Ion transport" evidence="24">
    <location>
        <begin position="720"/>
        <end position="995"/>
    </location>
</feature>
<evidence type="ECO:0000256" key="15">
    <source>
        <dbReference type="ARBA" id="ARBA00023201"/>
    </source>
</evidence>
<dbReference type="PANTHER" id="PTHR46141">
    <property type="entry name" value="SODIUM LEAK CHANNEL NON-SELECTIVE PROTEIN"/>
    <property type="match status" value="1"/>
</dbReference>
<feature type="transmembrane region" description="Helical" evidence="23">
    <location>
        <begin position="294"/>
        <end position="317"/>
    </location>
</feature>
<evidence type="ECO:0000313" key="26">
    <source>
        <dbReference type="Proteomes" id="UP000479190"/>
    </source>
</evidence>
<dbReference type="SUPFAM" id="SSF81324">
    <property type="entry name" value="Voltage-gated potassium channels"/>
    <property type="match status" value="3"/>
</dbReference>
<keyword evidence="3" id="KW-0894">Sodium channel</keyword>
<feature type="transmembrane region" description="Helical" evidence="23">
    <location>
        <begin position="107"/>
        <end position="126"/>
    </location>
</feature>
<comment type="similarity">
    <text evidence="18">Belongs to the NALCN family.</text>
</comment>
<evidence type="ECO:0000256" key="10">
    <source>
        <dbReference type="ARBA" id="ARBA00023054"/>
    </source>
</evidence>
<evidence type="ECO:0000313" key="25">
    <source>
        <dbReference type="EMBL" id="CAB0040963.1"/>
    </source>
</evidence>
<feature type="transmembrane region" description="Helical" evidence="23">
    <location>
        <begin position="1076"/>
        <end position="1095"/>
    </location>
</feature>
<keyword evidence="7" id="KW-0851">Voltage-gated channel</keyword>
<feature type="transmembrane region" description="Helical" evidence="23">
    <location>
        <begin position="1168"/>
        <end position="1189"/>
    </location>
</feature>
<comment type="subcellular location">
    <subcellularLocation>
        <location evidence="1">Cell membrane</location>
        <topology evidence="1">Multi-pass membrane protein</topology>
    </subcellularLocation>
</comment>